<dbReference type="OrthoDB" id="893408at2"/>
<dbReference type="Proteomes" id="UP000064893">
    <property type="component" value="Chromosome"/>
</dbReference>
<dbReference type="KEGG" id="blq:L21SP5_03427"/>
<protein>
    <recommendedName>
        <fullName evidence="3">STAS/SEC14 domain-containing protein</fullName>
    </recommendedName>
</protein>
<sequence>MPQVYLNTAYCRIELDEDIKAVIIEWFGAPKSESFRSACLLVTKALKENGYSRVLTDNTNAVIFKREDQQWLNEVWLPEAEAAGYRASATIIKKDPFVRFAVDNIVKDRDNVKFLNQRFESREEARSWLKTLVL</sequence>
<evidence type="ECO:0000313" key="1">
    <source>
        <dbReference type="EMBL" id="ALO17038.1"/>
    </source>
</evidence>
<proteinExistence type="predicted"/>
<organism evidence="1 2">
    <name type="scientific">Salinivirga cyanobacteriivorans</name>
    <dbReference type="NCBI Taxonomy" id="1307839"/>
    <lineage>
        <taxon>Bacteria</taxon>
        <taxon>Pseudomonadati</taxon>
        <taxon>Bacteroidota</taxon>
        <taxon>Bacteroidia</taxon>
        <taxon>Bacteroidales</taxon>
        <taxon>Salinivirgaceae</taxon>
        <taxon>Salinivirga</taxon>
    </lineage>
</organism>
<name>A0A0S2I3V4_9BACT</name>
<dbReference type="AlphaFoldDB" id="A0A0S2I3V4"/>
<gene>
    <name evidence="1" type="ORF">L21SP5_03427</name>
</gene>
<accession>A0A0S2I3V4</accession>
<reference evidence="1 2" key="1">
    <citation type="submission" date="2015-11" db="EMBL/GenBank/DDBJ databases">
        <title>Description and complete genome sequence of a novel strain predominating in hypersaline microbial mats and representing a new family of the Bacteriodetes phylum.</title>
        <authorList>
            <person name="Spring S."/>
            <person name="Bunk B."/>
            <person name="Sproer C."/>
            <person name="Klenk H.-P."/>
        </authorList>
    </citation>
    <scope>NUCLEOTIDE SEQUENCE [LARGE SCALE GENOMIC DNA]</scope>
    <source>
        <strain evidence="1 2">L21-Spi-D4</strain>
    </source>
</reference>
<keyword evidence="2" id="KW-1185">Reference proteome</keyword>
<evidence type="ECO:0000313" key="2">
    <source>
        <dbReference type="Proteomes" id="UP000064893"/>
    </source>
</evidence>
<dbReference type="RefSeq" id="WP_057954369.1">
    <property type="nucleotide sequence ID" value="NZ_CP013118.1"/>
</dbReference>
<dbReference type="EMBL" id="CP013118">
    <property type="protein sequence ID" value="ALO17038.1"/>
    <property type="molecule type" value="Genomic_DNA"/>
</dbReference>
<dbReference type="STRING" id="1307839.L21SP5_03427"/>
<evidence type="ECO:0008006" key="3">
    <source>
        <dbReference type="Google" id="ProtNLM"/>
    </source>
</evidence>